<protein>
    <submittedName>
        <fullName evidence="1">Uncharacterized protein</fullName>
    </submittedName>
</protein>
<gene>
    <name evidence="1" type="ORF">Tco_1019330</name>
</gene>
<proteinExistence type="predicted"/>
<sequence>MPYSESHLQHRGVLVSDPFMVRILLLVLRKIPRTIEFFMHECLRKYRQALKDILKEFFIELGEAYECFSNQFSSRRKAPRKDVIFDDRVSRSFTCCLSR</sequence>
<reference evidence="1" key="2">
    <citation type="submission" date="2022-01" db="EMBL/GenBank/DDBJ databases">
        <authorList>
            <person name="Yamashiro T."/>
            <person name="Shiraishi A."/>
            <person name="Satake H."/>
            <person name="Nakayama K."/>
        </authorList>
    </citation>
    <scope>NUCLEOTIDE SEQUENCE</scope>
</reference>
<evidence type="ECO:0000313" key="2">
    <source>
        <dbReference type="Proteomes" id="UP001151760"/>
    </source>
</evidence>
<keyword evidence="2" id="KW-1185">Reference proteome</keyword>
<comment type="caution">
    <text evidence="1">The sequence shown here is derived from an EMBL/GenBank/DDBJ whole genome shotgun (WGS) entry which is preliminary data.</text>
</comment>
<accession>A0ABQ5FWX5</accession>
<organism evidence="1 2">
    <name type="scientific">Tanacetum coccineum</name>
    <dbReference type="NCBI Taxonomy" id="301880"/>
    <lineage>
        <taxon>Eukaryota</taxon>
        <taxon>Viridiplantae</taxon>
        <taxon>Streptophyta</taxon>
        <taxon>Embryophyta</taxon>
        <taxon>Tracheophyta</taxon>
        <taxon>Spermatophyta</taxon>
        <taxon>Magnoliopsida</taxon>
        <taxon>eudicotyledons</taxon>
        <taxon>Gunneridae</taxon>
        <taxon>Pentapetalae</taxon>
        <taxon>asterids</taxon>
        <taxon>campanulids</taxon>
        <taxon>Asterales</taxon>
        <taxon>Asteraceae</taxon>
        <taxon>Asteroideae</taxon>
        <taxon>Anthemideae</taxon>
        <taxon>Anthemidinae</taxon>
        <taxon>Tanacetum</taxon>
    </lineage>
</organism>
<reference evidence="1" key="1">
    <citation type="journal article" date="2022" name="Int. J. Mol. Sci.">
        <title>Draft Genome of Tanacetum Coccineum: Genomic Comparison of Closely Related Tanacetum-Family Plants.</title>
        <authorList>
            <person name="Yamashiro T."/>
            <person name="Shiraishi A."/>
            <person name="Nakayama K."/>
            <person name="Satake H."/>
        </authorList>
    </citation>
    <scope>NUCLEOTIDE SEQUENCE</scope>
</reference>
<evidence type="ECO:0000313" key="1">
    <source>
        <dbReference type="EMBL" id="GJT67850.1"/>
    </source>
</evidence>
<dbReference type="Proteomes" id="UP001151760">
    <property type="component" value="Unassembled WGS sequence"/>
</dbReference>
<dbReference type="EMBL" id="BQNB010017844">
    <property type="protein sequence ID" value="GJT67850.1"/>
    <property type="molecule type" value="Genomic_DNA"/>
</dbReference>
<name>A0ABQ5FWX5_9ASTR</name>